<keyword evidence="6 7" id="KW-0472">Membrane</keyword>
<evidence type="ECO:0000313" key="10">
    <source>
        <dbReference type="Proteomes" id="UP000321440"/>
    </source>
</evidence>
<dbReference type="Proteomes" id="UP000321440">
    <property type="component" value="Unassembled WGS sequence"/>
</dbReference>
<comment type="subcellular location">
    <subcellularLocation>
        <location evidence="1">Cell membrane</location>
        <topology evidence="1">Multi-pass membrane protein</topology>
    </subcellularLocation>
</comment>
<dbReference type="PANTHER" id="PTHR30012">
    <property type="entry name" value="GENERAL SECRETION PATHWAY PROTEIN"/>
    <property type="match status" value="1"/>
</dbReference>
<comment type="caution">
    <text evidence="9">The sequence shown here is derived from an EMBL/GenBank/DDBJ whole genome shotgun (WGS) entry which is preliminary data.</text>
</comment>
<sequence>MLMGIQRKVTNKSINLREQVAFLERLSKLLANHFTLKRSLEFMEYDPQFSNLAKHFVSLLQDGKSIEDCFRSLKFHPIVIAFLYFSRETGQMNEQIINCHNMLKMRLDFYKKLKSLSKYPLILLFISFGGFFFISSILLPAYTETMTSFGDHSSNYWFNLFVTIIQTTITLILCLTIIITLFIYFFYKNGDIERKITIIERIPFIKSIVKLTTTIHFAYHLASTINNGKTVKEGLIIMSHQNDLIILRHYAQIIIDRLKNGDQLVTSTNGLSLIEEDFKFLILRSAEQGTLLEDLRAYSSIALSTLEERTQQVLLMVQPVLYLLIGSMVVVIYLFTLFPMFQLINHM</sequence>
<feature type="domain" description="Type II secretion system protein GspF" evidence="8">
    <location>
        <begin position="22"/>
        <end position="140"/>
    </location>
</feature>
<dbReference type="PRINTS" id="PR00812">
    <property type="entry name" value="BCTERIALGSPF"/>
</dbReference>
<dbReference type="Pfam" id="PF00482">
    <property type="entry name" value="T2SSF"/>
    <property type="match status" value="2"/>
</dbReference>
<keyword evidence="10" id="KW-1185">Reference proteome</keyword>
<evidence type="ECO:0000256" key="1">
    <source>
        <dbReference type="ARBA" id="ARBA00004651"/>
    </source>
</evidence>
<name>A0A511W631_9BACI</name>
<feature type="transmembrane region" description="Helical" evidence="7">
    <location>
        <begin position="163"/>
        <end position="187"/>
    </location>
</feature>
<dbReference type="InterPro" id="IPR018076">
    <property type="entry name" value="T2SS_GspF_dom"/>
</dbReference>
<evidence type="ECO:0000256" key="4">
    <source>
        <dbReference type="ARBA" id="ARBA00022692"/>
    </source>
</evidence>
<keyword evidence="4 7" id="KW-0812">Transmembrane</keyword>
<comment type="similarity">
    <text evidence="2">Belongs to the GSP F family.</text>
</comment>
<keyword evidence="5 7" id="KW-1133">Transmembrane helix</keyword>
<feature type="domain" description="Type II secretion system protein GspF" evidence="8">
    <location>
        <begin position="217"/>
        <end position="339"/>
    </location>
</feature>
<evidence type="ECO:0000256" key="2">
    <source>
        <dbReference type="ARBA" id="ARBA00005745"/>
    </source>
</evidence>
<evidence type="ECO:0000313" key="9">
    <source>
        <dbReference type="EMBL" id="GEN46554.1"/>
    </source>
</evidence>
<organism evidence="9 10">
    <name type="scientific">Alkalibacillus haloalkaliphilus</name>
    <dbReference type="NCBI Taxonomy" id="94136"/>
    <lineage>
        <taxon>Bacteria</taxon>
        <taxon>Bacillati</taxon>
        <taxon>Bacillota</taxon>
        <taxon>Bacilli</taxon>
        <taxon>Bacillales</taxon>
        <taxon>Bacillaceae</taxon>
        <taxon>Alkalibacillus</taxon>
    </lineage>
</organism>
<protein>
    <recommendedName>
        <fullName evidence="8">Type II secretion system protein GspF domain-containing protein</fullName>
    </recommendedName>
</protein>
<feature type="transmembrane region" description="Helical" evidence="7">
    <location>
        <begin position="121"/>
        <end position="143"/>
    </location>
</feature>
<evidence type="ECO:0000256" key="5">
    <source>
        <dbReference type="ARBA" id="ARBA00022989"/>
    </source>
</evidence>
<gene>
    <name evidence="9" type="ORF">AHA02nite_23300</name>
</gene>
<dbReference type="RefSeq" id="WP_146817449.1">
    <property type="nucleotide sequence ID" value="NZ_BJYA01000015.1"/>
</dbReference>
<proteinExistence type="inferred from homology"/>
<dbReference type="PANTHER" id="PTHR30012:SF0">
    <property type="entry name" value="TYPE II SECRETION SYSTEM PROTEIN F-RELATED"/>
    <property type="match status" value="1"/>
</dbReference>
<dbReference type="AlphaFoldDB" id="A0A511W631"/>
<feature type="transmembrane region" description="Helical" evidence="7">
    <location>
        <begin position="320"/>
        <end position="341"/>
    </location>
</feature>
<keyword evidence="3" id="KW-1003">Cell membrane</keyword>
<dbReference type="EMBL" id="BJYA01000015">
    <property type="protein sequence ID" value="GEN46554.1"/>
    <property type="molecule type" value="Genomic_DNA"/>
</dbReference>
<accession>A0A511W631</accession>
<dbReference type="InterPro" id="IPR003004">
    <property type="entry name" value="GspF/PilC"/>
</dbReference>
<evidence type="ECO:0000256" key="7">
    <source>
        <dbReference type="SAM" id="Phobius"/>
    </source>
</evidence>
<dbReference type="Gene3D" id="1.20.81.30">
    <property type="entry name" value="Type II secretion system (T2SS), domain F"/>
    <property type="match status" value="2"/>
</dbReference>
<dbReference type="InterPro" id="IPR042094">
    <property type="entry name" value="T2SS_GspF_sf"/>
</dbReference>
<evidence type="ECO:0000256" key="6">
    <source>
        <dbReference type="ARBA" id="ARBA00023136"/>
    </source>
</evidence>
<dbReference type="OrthoDB" id="2974223at2"/>
<evidence type="ECO:0000256" key="3">
    <source>
        <dbReference type="ARBA" id="ARBA00022475"/>
    </source>
</evidence>
<dbReference type="GO" id="GO:0005886">
    <property type="term" value="C:plasma membrane"/>
    <property type="evidence" value="ECO:0007669"/>
    <property type="project" value="UniProtKB-SubCell"/>
</dbReference>
<evidence type="ECO:0000259" key="8">
    <source>
        <dbReference type="Pfam" id="PF00482"/>
    </source>
</evidence>
<reference evidence="9 10" key="1">
    <citation type="submission" date="2019-07" db="EMBL/GenBank/DDBJ databases">
        <title>Whole genome shotgun sequence of Alkalibacillus haloalkaliphilus NBRC 103110.</title>
        <authorList>
            <person name="Hosoyama A."/>
            <person name="Uohara A."/>
            <person name="Ohji S."/>
            <person name="Ichikawa N."/>
        </authorList>
    </citation>
    <scope>NUCLEOTIDE SEQUENCE [LARGE SCALE GENOMIC DNA]</scope>
    <source>
        <strain evidence="9 10">NBRC 103110</strain>
    </source>
</reference>